<protein>
    <submittedName>
        <fullName evidence="2">Uncharacterized protein</fullName>
    </submittedName>
</protein>
<accession>A0A9P7JQH1</accession>
<dbReference type="OrthoDB" id="2691130at2759"/>
<comment type="caution">
    <text evidence="2">The sequence shown here is derived from an EMBL/GenBank/DDBJ whole genome shotgun (WGS) entry which is preliminary data.</text>
</comment>
<dbReference type="Proteomes" id="UP000823399">
    <property type="component" value="Unassembled WGS sequence"/>
</dbReference>
<feature type="compositionally biased region" description="Pro residues" evidence="1">
    <location>
        <begin position="123"/>
        <end position="132"/>
    </location>
</feature>
<feature type="compositionally biased region" description="Pro residues" evidence="1">
    <location>
        <begin position="92"/>
        <end position="104"/>
    </location>
</feature>
<dbReference type="RefSeq" id="XP_041288763.1">
    <property type="nucleotide sequence ID" value="XM_041442043.1"/>
</dbReference>
<proteinExistence type="predicted"/>
<organism evidence="2 3">
    <name type="scientific">Suillus discolor</name>
    <dbReference type="NCBI Taxonomy" id="1912936"/>
    <lineage>
        <taxon>Eukaryota</taxon>
        <taxon>Fungi</taxon>
        <taxon>Dikarya</taxon>
        <taxon>Basidiomycota</taxon>
        <taxon>Agaricomycotina</taxon>
        <taxon>Agaricomycetes</taxon>
        <taxon>Agaricomycetidae</taxon>
        <taxon>Boletales</taxon>
        <taxon>Suillineae</taxon>
        <taxon>Suillaceae</taxon>
        <taxon>Suillus</taxon>
    </lineage>
</organism>
<name>A0A9P7JQH1_9AGAM</name>
<evidence type="ECO:0000313" key="3">
    <source>
        <dbReference type="Proteomes" id="UP000823399"/>
    </source>
</evidence>
<feature type="compositionally biased region" description="Pro residues" evidence="1">
    <location>
        <begin position="151"/>
        <end position="160"/>
    </location>
</feature>
<dbReference type="GeneID" id="64704302"/>
<dbReference type="EMBL" id="JABBWM010000063">
    <property type="protein sequence ID" value="KAG2098005.1"/>
    <property type="molecule type" value="Genomic_DNA"/>
</dbReference>
<dbReference type="AlphaFoldDB" id="A0A9P7JQH1"/>
<feature type="region of interest" description="Disordered" evidence="1">
    <location>
        <begin position="57"/>
        <end position="169"/>
    </location>
</feature>
<evidence type="ECO:0000256" key="1">
    <source>
        <dbReference type="SAM" id="MobiDB-lite"/>
    </source>
</evidence>
<keyword evidence="3" id="KW-1185">Reference proteome</keyword>
<sequence>MPGPGADGDSSTSFFNDIFQSNGYHPIYNPSAHQDSGPPYPLPQYFPVFPPPIVSIDGTTTLAPGSEDLRPLGEPLCFDEPLPLGDSFYVREPPPPPPPLPPQAGPSGSEPLPLGDPFHVREPLPPPLPPQAGPSGSEPLPLGDPFHIREPPPPPLPPQAGPSGSRTRQEKPFEFKIWPYPRARPKLRGITSAQAASDAAPTASLRPSRIAPLRYDNKIRIHREIFEDAHVILITSAINNCPFLTEQERKTAAHEALLSSANAKDEEYGSQWSAENLTAFYKSFTVPPSAVIMSTTKKHARNIVPFGYSLQPSIWSEDYTPEYYTCYGYILYITSHIFWPF</sequence>
<reference evidence="2" key="1">
    <citation type="journal article" date="2020" name="New Phytol.">
        <title>Comparative genomics reveals dynamic genome evolution in host specialist ectomycorrhizal fungi.</title>
        <authorList>
            <person name="Lofgren L.A."/>
            <person name="Nguyen N.H."/>
            <person name="Vilgalys R."/>
            <person name="Ruytinx J."/>
            <person name="Liao H.L."/>
            <person name="Branco S."/>
            <person name="Kuo A."/>
            <person name="LaButti K."/>
            <person name="Lipzen A."/>
            <person name="Andreopoulos W."/>
            <person name="Pangilinan J."/>
            <person name="Riley R."/>
            <person name="Hundley H."/>
            <person name="Na H."/>
            <person name="Barry K."/>
            <person name="Grigoriev I.V."/>
            <person name="Stajich J.E."/>
            <person name="Kennedy P.G."/>
        </authorList>
    </citation>
    <scope>NUCLEOTIDE SEQUENCE</scope>
    <source>
        <strain evidence="2">FC423</strain>
    </source>
</reference>
<evidence type="ECO:0000313" key="2">
    <source>
        <dbReference type="EMBL" id="KAG2098005.1"/>
    </source>
</evidence>
<gene>
    <name evidence="2" type="ORF">F5147DRAFT_777867</name>
</gene>